<protein>
    <submittedName>
        <fullName evidence="1">Uncharacterized protein</fullName>
    </submittedName>
</protein>
<reference evidence="1" key="1">
    <citation type="submission" date="2020-08" db="EMBL/GenBank/DDBJ databases">
        <title>Multicomponent nature underlies the extraordinary mechanical properties of spider dragline silk.</title>
        <authorList>
            <person name="Kono N."/>
            <person name="Nakamura H."/>
            <person name="Mori M."/>
            <person name="Yoshida Y."/>
            <person name="Ohtoshi R."/>
            <person name="Malay A.D."/>
            <person name="Moran D.A.P."/>
            <person name="Tomita M."/>
            <person name="Numata K."/>
            <person name="Arakawa K."/>
        </authorList>
    </citation>
    <scope>NUCLEOTIDE SEQUENCE</scope>
</reference>
<dbReference type="EMBL" id="BMAV01010024">
    <property type="protein sequence ID" value="GFY54810.1"/>
    <property type="molecule type" value="Genomic_DNA"/>
</dbReference>
<comment type="caution">
    <text evidence="1">The sequence shown here is derived from an EMBL/GenBank/DDBJ whole genome shotgun (WGS) entry which is preliminary data.</text>
</comment>
<name>A0A8X7C423_9ARAC</name>
<organism evidence="1 2">
    <name type="scientific">Trichonephila inaurata madagascariensis</name>
    <dbReference type="NCBI Taxonomy" id="2747483"/>
    <lineage>
        <taxon>Eukaryota</taxon>
        <taxon>Metazoa</taxon>
        <taxon>Ecdysozoa</taxon>
        <taxon>Arthropoda</taxon>
        <taxon>Chelicerata</taxon>
        <taxon>Arachnida</taxon>
        <taxon>Araneae</taxon>
        <taxon>Araneomorphae</taxon>
        <taxon>Entelegynae</taxon>
        <taxon>Araneoidea</taxon>
        <taxon>Nephilidae</taxon>
        <taxon>Trichonephila</taxon>
        <taxon>Trichonephila inaurata</taxon>
    </lineage>
</organism>
<dbReference type="OrthoDB" id="10355112at2759"/>
<accession>A0A8X7C423</accession>
<gene>
    <name evidence="1" type="ORF">TNIN_10821</name>
</gene>
<keyword evidence="2" id="KW-1185">Reference proteome</keyword>
<evidence type="ECO:0000313" key="1">
    <source>
        <dbReference type="EMBL" id="GFY54810.1"/>
    </source>
</evidence>
<dbReference type="Proteomes" id="UP000886998">
    <property type="component" value="Unassembled WGS sequence"/>
</dbReference>
<evidence type="ECO:0000313" key="2">
    <source>
        <dbReference type="Proteomes" id="UP000886998"/>
    </source>
</evidence>
<proteinExistence type="predicted"/>
<sequence>MASRSRAIKFSLEIELPKEKKMVRSISNTKVQLRHFCIKVFGSFSPGSDEACLTLFIGREDKKRNIQEPMKEKS</sequence>
<dbReference type="AlphaFoldDB" id="A0A8X7C423"/>